<proteinExistence type="predicted"/>
<evidence type="ECO:0000313" key="6">
    <source>
        <dbReference type="Proteomes" id="UP000187550"/>
    </source>
</evidence>
<dbReference type="Gene3D" id="3.10.580.10">
    <property type="entry name" value="CBS-domain"/>
    <property type="match status" value="1"/>
</dbReference>
<dbReference type="Pfam" id="PF00571">
    <property type="entry name" value="CBS"/>
    <property type="match status" value="2"/>
</dbReference>
<name>A0A1U7PQV5_9BACI</name>
<dbReference type="SUPFAM" id="SSF55021">
    <property type="entry name" value="ACT-like"/>
    <property type="match status" value="1"/>
</dbReference>
<keyword evidence="1 2" id="KW-0129">CBS domain</keyword>
<dbReference type="PANTHER" id="PTHR43080">
    <property type="entry name" value="CBS DOMAIN-CONTAINING PROTEIN CBSX3, MITOCHONDRIAL"/>
    <property type="match status" value="1"/>
</dbReference>
<evidence type="ECO:0000256" key="1">
    <source>
        <dbReference type="ARBA" id="ARBA00023122"/>
    </source>
</evidence>
<dbReference type="InterPro" id="IPR002912">
    <property type="entry name" value="ACT_dom"/>
</dbReference>
<dbReference type="SMART" id="SM00116">
    <property type="entry name" value="CBS"/>
    <property type="match status" value="2"/>
</dbReference>
<dbReference type="InterPro" id="IPR045865">
    <property type="entry name" value="ACT-like_dom_sf"/>
</dbReference>
<keyword evidence="6" id="KW-1185">Reference proteome</keyword>
<dbReference type="PROSITE" id="PS51371">
    <property type="entry name" value="CBS"/>
    <property type="match status" value="2"/>
</dbReference>
<evidence type="ECO:0000256" key="2">
    <source>
        <dbReference type="PROSITE-ProRule" id="PRU00703"/>
    </source>
</evidence>
<dbReference type="EMBL" id="FTPL01000002">
    <property type="protein sequence ID" value="SIT85364.1"/>
    <property type="molecule type" value="Genomic_DNA"/>
</dbReference>
<evidence type="ECO:0000313" key="5">
    <source>
        <dbReference type="EMBL" id="SIT85364.1"/>
    </source>
</evidence>
<sequence>MILEEIMSAEVYTLAPEDSIRDALRLMEEKKIRHLPVLSGDGSLAGVVTDRDIKEAVPSTLIGKQESDLYETPLSDIMTRNPMVGHPLDFVEDAAVLFYETQIGCLPVVSSGKLVGIVTETDLLYTYIELTGASQPGSQMEVRVPDEPGVLFGVTKVFLGHNANVLSVLVYPDKNSSDHKVLVIRVKTMNPLPIIEDLRKEGYEVLWPNVPGINR</sequence>
<feature type="domain" description="CBS" evidence="3">
    <location>
        <begin position="78"/>
        <end position="134"/>
    </location>
</feature>
<dbReference type="OrthoDB" id="9781631at2"/>
<feature type="domain" description="ACT" evidence="4">
    <location>
        <begin position="139"/>
        <end position="213"/>
    </location>
</feature>
<dbReference type="SUPFAM" id="SSF54631">
    <property type="entry name" value="CBS-domain pair"/>
    <property type="match status" value="1"/>
</dbReference>
<dbReference type="InterPro" id="IPR051257">
    <property type="entry name" value="Diverse_CBS-Domain"/>
</dbReference>
<organism evidence="5 6">
    <name type="scientific">Edaphobacillus lindanitolerans</name>
    <dbReference type="NCBI Taxonomy" id="550447"/>
    <lineage>
        <taxon>Bacteria</taxon>
        <taxon>Bacillati</taxon>
        <taxon>Bacillota</taxon>
        <taxon>Bacilli</taxon>
        <taxon>Bacillales</taxon>
        <taxon>Bacillaceae</taxon>
        <taxon>Edaphobacillus</taxon>
    </lineage>
</organism>
<dbReference type="Pfam" id="PF01842">
    <property type="entry name" value="ACT"/>
    <property type="match status" value="1"/>
</dbReference>
<dbReference type="InterPro" id="IPR046342">
    <property type="entry name" value="CBS_dom_sf"/>
</dbReference>
<dbReference type="InterPro" id="IPR000644">
    <property type="entry name" value="CBS_dom"/>
</dbReference>
<dbReference type="RefSeq" id="WP_076758221.1">
    <property type="nucleotide sequence ID" value="NZ_FTPL01000002.1"/>
</dbReference>
<protein>
    <submittedName>
        <fullName evidence="5">Acetoin utilization protein AcuB</fullName>
    </submittedName>
</protein>
<gene>
    <name evidence="5" type="ORF">SAMN05428946_1818</name>
</gene>
<accession>A0A1U7PQV5</accession>
<evidence type="ECO:0000259" key="3">
    <source>
        <dbReference type="PROSITE" id="PS51371"/>
    </source>
</evidence>
<dbReference type="PROSITE" id="PS51671">
    <property type="entry name" value="ACT"/>
    <property type="match status" value="1"/>
</dbReference>
<dbReference type="Proteomes" id="UP000187550">
    <property type="component" value="Unassembled WGS sequence"/>
</dbReference>
<reference evidence="6" key="1">
    <citation type="submission" date="2017-01" db="EMBL/GenBank/DDBJ databases">
        <authorList>
            <person name="Varghese N."/>
            <person name="Submissions S."/>
        </authorList>
    </citation>
    <scope>NUCLEOTIDE SEQUENCE [LARGE SCALE GENOMIC DNA]</scope>
    <source>
        <strain evidence="6">MNA4</strain>
    </source>
</reference>
<dbReference type="PANTHER" id="PTHR43080:SF2">
    <property type="entry name" value="CBS DOMAIN-CONTAINING PROTEIN"/>
    <property type="match status" value="1"/>
</dbReference>
<dbReference type="AlphaFoldDB" id="A0A1U7PQV5"/>
<dbReference type="CDD" id="cd04584">
    <property type="entry name" value="CBS_pair_AcuB_like"/>
    <property type="match status" value="1"/>
</dbReference>
<dbReference type="CDD" id="cd04883">
    <property type="entry name" value="ACT_AcuB"/>
    <property type="match status" value="1"/>
</dbReference>
<evidence type="ECO:0000259" key="4">
    <source>
        <dbReference type="PROSITE" id="PS51671"/>
    </source>
</evidence>
<feature type="domain" description="CBS" evidence="3">
    <location>
        <begin position="7"/>
        <end position="69"/>
    </location>
</feature>
<dbReference type="STRING" id="550447.SAMN05428946_1818"/>